<keyword evidence="9" id="KW-1208">Phospholipid metabolism</keyword>
<dbReference type="Gene3D" id="3.50.30.10">
    <property type="entry name" value="Phosphohistidine domain"/>
    <property type="match status" value="1"/>
</dbReference>
<feature type="transmembrane region" description="Helical" evidence="10">
    <location>
        <begin position="6"/>
        <end position="32"/>
    </location>
</feature>
<dbReference type="Gene3D" id="3.30.1490.20">
    <property type="entry name" value="ATP-grasp fold, A domain"/>
    <property type="match status" value="1"/>
</dbReference>
<protein>
    <submittedName>
        <fullName evidence="13">Pyruvate phosphate dikinase PEP/pyruvate-binding protein</fullName>
    </submittedName>
</protein>
<evidence type="ECO:0000259" key="12">
    <source>
        <dbReference type="Pfam" id="PF01326"/>
    </source>
</evidence>
<dbReference type="SUPFAM" id="SSF52009">
    <property type="entry name" value="Phosphohistidine domain"/>
    <property type="match status" value="1"/>
</dbReference>
<dbReference type="KEGG" id="enn:FRE64_02620"/>
<dbReference type="SMART" id="SM01207">
    <property type="entry name" value="G3P_acyltransf"/>
    <property type="match status" value="1"/>
</dbReference>
<dbReference type="Proteomes" id="UP000318453">
    <property type="component" value="Chromosome"/>
</dbReference>
<evidence type="ECO:0000256" key="6">
    <source>
        <dbReference type="ARBA" id="ARBA00023098"/>
    </source>
</evidence>
<dbReference type="InterPro" id="IPR008279">
    <property type="entry name" value="PEP-util_enz_mobile_dom"/>
</dbReference>
<keyword evidence="3" id="KW-0808">Transferase</keyword>
<keyword evidence="6" id="KW-0443">Lipid metabolism</keyword>
<dbReference type="GO" id="GO:0008654">
    <property type="term" value="P:phospholipid biosynthetic process"/>
    <property type="evidence" value="ECO:0007669"/>
    <property type="project" value="UniProtKB-KW"/>
</dbReference>
<evidence type="ECO:0000259" key="11">
    <source>
        <dbReference type="Pfam" id="PF00391"/>
    </source>
</evidence>
<dbReference type="InterPro" id="IPR051549">
    <property type="entry name" value="PEP_Utilizing_Enz"/>
</dbReference>
<dbReference type="InterPro" id="IPR013815">
    <property type="entry name" value="ATP_grasp_subdomain_1"/>
</dbReference>
<feature type="transmembrane region" description="Helical" evidence="10">
    <location>
        <begin position="86"/>
        <end position="103"/>
    </location>
</feature>
<feature type="domain" description="Pyruvate phosphate dikinase AMP/ATP-binding" evidence="12">
    <location>
        <begin position="400"/>
        <end position="442"/>
    </location>
</feature>
<evidence type="ECO:0000256" key="4">
    <source>
        <dbReference type="ARBA" id="ARBA00022692"/>
    </source>
</evidence>
<keyword evidence="13" id="KW-0418">Kinase</keyword>
<dbReference type="SUPFAM" id="SSF56059">
    <property type="entry name" value="Glutathione synthetase ATP-binding domain-like"/>
    <property type="match status" value="1"/>
</dbReference>
<accession>A0A5B8NKX1</accession>
<keyword evidence="5 10" id="KW-1133">Transmembrane helix</keyword>
<evidence type="ECO:0000256" key="9">
    <source>
        <dbReference type="ARBA" id="ARBA00023264"/>
    </source>
</evidence>
<feature type="domain" description="Pyruvate phosphate dikinase AMP/ATP-binding" evidence="12">
    <location>
        <begin position="261"/>
        <end position="384"/>
    </location>
</feature>
<feature type="domain" description="PEP-utilising enzyme mobile" evidence="11">
    <location>
        <begin position="885"/>
        <end position="955"/>
    </location>
</feature>
<keyword evidence="4 10" id="KW-0812">Transmembrane</keyword>
<evidence type="ECO:0000256" key="5">
    <source>
        <dbReference type="ARBA" id="ARBA00022989"/>
    </source>
</evidence>
<evidence type="ECO:0000256" key="3">
    <source>
        <dbReference type="ARBA" id="ARBA00022679"/>
    </source>
</evidence>
<keyword evidence="1" id="KW-1003">Cell membrane</keyword>
<dbReference type="Pfam" id="PF01326">
    <property type="entry name" value="PPDK_N"/>
    <property type="match status" value="2"/>
</dbReference>
<dbReference type="RefSeq" id="WP_146294541.1">
    <property type="nucleotide sequence ID" value="NZ_CP042326.1"/>
</dbReference>
<evidence type="ECO:0000256" key="7">
    <source>
        <dbReference type="ARBA" id="ARBA00023136"/>
    </source>
</evidence>
<keyword evidence="2" id="KW-0444">Lipid biosynthesis</keyword>
<sequence>MTLTQLWGALLIFVICPILGAVPLIQWLTLFLTGKNLNQLGTGNISVSAAFYHGGKLAGILAVLSEAGKGIAAVLLARSFFSEDPVWEIVALIAVVIGRYWVAKGAGTTNVTWGMVVHDPIAAGLIFLIGGISFTILRDRASGRNGILILMPLILGLLHIDDPPRIISAIALSLIIFAIYNKIPDDLNLPSNESKANSMFKFFRGDRAVLSLDQPLKAKKVGQKAATLSQLKRWGYPVPFGWVLPAGDDFQPLVELAAPDENNPLIVRSSAVGEDTEDTSAAGQYQSISHITSEEALRDGILQCQASYNNPTAAQYRRQQQQEELAMAVLVQQQIQGVFSGVAFSRDPVKQMDDAVLVEALPGEPTQVVSGQKTPQQYRVIYQDSSPQVEGDGDIPEWLLQEIAHLTRELERRFYDFPQDIEWTYDGQQLWILQTRPITNLQPIWTRKIAAEVIPGLIRPLTWSINRPLTCGVWGQLFTIVLGDRAKGLKFNETATLHYSRAYFNATLLGKIFRRMGLPAESLEFLTRGAKFTRPSLLSTLRNIPGLCRLGWRELRLSKDFAIDEESLFTPTLQDLQHKSAKQLSPQELLTRIEMILNTLQAATYYNILAPLSFSLRKSLLKVPDEALNYNCLPEVASTQELAKIAKDARNLIPVQEVESQSAPSLFATLAESPDGESILDQFQDWLNQYGYLSETATDIAVPRWLEDPRSARSLFAQFFFNQQPETTNNQINSNHNWRTRTLQRRLELKARTAEVYNQLLAHLRWSVLALEQIWLKTGLLKEPEDIFFLTLSEIRKIATEDDPQLRAEIAQYIENRRLYFAEDQKLPNVPYVVYGRPPQRDQIISSQQLSSQQRWQGIGASTGQAIGRIQIITDISQSNNATIDEKTIVVVPYTDAGWGVLLARAGGLISEVGGRLSHGAIIAREYNLPAVMDIPNATQIFRNNQLVKIDGQTGVIELLE</sequence>
<evidence type="ECO:0000256" key="10">
    <source>
        <dbReference type="SAM" id="Phobius"/>
    </source>
</evidence>
<proteinExistence type="predicted"/>
<dbReference type="Gene3D" id="3.30.470.20">
    <property type="entry name" value="ATP-grasp fold, B domain"/>
    <property type="match status" value="1"/>
</dbReference>
<dbReference type="PANTHER" id="PTHR43615">
    <property type="entry name" value="PHOSPHOENOLPYRUVATE SYNTHASE-RELATED"/>
    <property type="match status" value="1"/>
</dbReference>
<gene>
    <name evidence="13" type="ORF">FRE64_02620</name>
</gene>
<dbReference type="InterPro" id="IPR003811">
    <property type="entry name" value="G3P_acylTferase_PlsY"/>
</dbReference>
<dbReference type="GO" id="GO:0005886">
    <property type="term" value="C:plasma membrane"/>
    <property type="evidence" value="ECO:0007669"/>
    <property type="project" value="InterPro"/>
</dbReference>
<organism evidence="13 14">
    <name type="scientific">Euhalothece natronophila Z-M001</name>
    <dbReference type="NCBI Taxonomy" id="522448"/>
    <lineage>
        <taxon>Bacteria</taxon>
        <taxon>Bacillati</taxon>
        <taxon>Cyanobacteriota</taxon>
        <taxon>Cyanophyceae</taxon>
        <taxon>Oscillatoriophycideae</taxon>
        <taxon>Chroococcales</taxon>
        <taxon>Halothecacae</taxon>
        <taxon>Halothece cluster</taxon>
        <taxon>Euhalothece</taxon>
    </lineage>
</organism>
<keyword evidence="8" id="KW-0594">Phospholipid biosynthesis</keyword>
<evidence type="ECO:0000256" key="2">
    <source>
        <dbReference type="ARBA" id="ARBA00022516"/>
    </source>
</evidence>
<evidence type="ECO:0000256" key="1">
    <source>
        <dbReference type="ARBA" id="ARBA00022475"/>
    </source>
</evidence>
<keyword evidence="7 10" id="KW-0472">Membrane</keyword>
<dbReference type="GO" id="GO:0005524">
    <property type="term" value="F:ATP binding"/>
    <property type="evidence" value="ECO:0007669"/>
    <property type="project" value="InterPro"/>
</dbReference>
<evidence type="ECO:0000313" key="14">
    <source>
        <dbReference type="Proteomes" id="UP000318453"/>
    </source>
</evidence>
<reference evidence="13" key="1">
    <citation type="submission" date="2019-08" db="EMBL/GenBank/DDBJ databases">
        <title>Carotenoids and Carotenoid Binding Proteins in the Halophilic Cyanobacterium Euhalothece sp. ZM00.</title>
        <authorList>
            <person name="Cho S.M."/>
            <person name="Song J.Y."/>
            <person name="Park Y.-I."/>
        </authorList>
    </citation>
    <scope>NUCLEOTIDE SEQUENCE [LARGE SCALE GENOMIC DNA]</scope>
    <source>
        <strain evidence="13">Z-M001</strain>
    </source>
</reference>
<dbReference type="OrthoDB" id="9765468at2"/>
<dbReference type="GO" id="GO:0016301">
    <property type="term" value="F:kinase activity"/>
    <property type="evidence" value="ECO:0007669"/>
    <property type="project" value="UniProtKB-KW"/>
</dbReference>
<feature type="transmembrane region" description="Helical" evidence="10">
    <location>
        <begin position="115"/>
        <end position="137"/>
    </location>
</feature>
<dbReference type="GO" id="GO:0043772">
    <property type="term" value="F:acyl-phosphate glycerol-3-phosphate acyltransferase activity"/>
    <property type="evidence" value="ECO:0007669"/>
    <property type="project" value="InterPro"/>
</dbReference>
<keyword evidence="13" id="KW-0670">Pyruvate</keyword>
<dbReference type="Pfam" id="PF02660">
    <property type="entry name" value="G3P_acyltransf"/>
    <property type="match status" value="1"/>
</dbReference>
<dbReference type="InterPro" id="IPR036637">
    <property type="entry name" value="Phosphohistidine_dom_sf"/>
</dbReference>
<dbReference type="AlphaFoldDB" id="A0A5B8NKX1"/>
<name>A0A5B8NKX1_9CHRO</name>
<evidence type="ECO:0000256" key="8">
    <source>
        <dbReference type="ARBA" id="ARBA00023209"/>
    </source>
</evidence>
<dbReference type="EMBL" id="CP042326">
    <property type="protein sequence ID" value="QDZ38930.1"/>
    <property type="molecule type" value="Genomic_DNA"/>
</dbReference>
<dbReference type="PANTHER" id="PTHR43615:SF1">
    <property type="entry name" value="PPDK_N DOMAIN-CONTAINING PROTEIN"/>
    <property type="match status" value="1"/>
</dbReference>
<evidence type="ECO:0000313" key="13">
    <source>
        <dbReference type="EMBL" id="QDZ38930.1"/>
    </source>
</evidence>
<dbReference type="InterPro" id="IPR002192">
    <property type="entry name" value="PPDK_AMP/ATP-bd"/>
</dbReference>
<keyword evidence="14" id="KW-1185">Reference proteome</keyword>
<dbReference type="Pfam" id="PF00391">
    <property type="entry name" value="PEP-utilizers"/>
    <property type="match status" value="1"/>
</dbReference>